<dbReference type="InterPro" id="IPR001387">
    <property type="entry name" value="Cro/C1-type_HTH"/>
</dbReference>
<evidence type="ECO:0000313" key="6">
    <source>
        <dbReference type="Proteomes" id="UP000054715"/>
    </source>
</evidence>
<dbReference type="InterPro" id="IPR010982">
    <property type="entry name" value="Lambda_DNA-bd_dom_sf"/>
</dbReference>
<dbReference type="SMART" id="SM00530">
    <property type="entry name" value="HTH_XRE"/>
    <property type="match status" value="1"/>
</dbReference>
<evidence type="ECO:0000256" key="3">
    <source>
        <dbReference type="ARBA" id="ARBA00023163"/>
    </source>
</evidence>
<evidence type="ECO:0000256" key="1">
    <source>
        <dbReference type="ARBA" id="ARBA00023015"/>
    </source>
</evidence>
<proteinExistence type="predicted"/>
<dbReference type="PANTHER" id="PTHR36511:SF3">
    <property type="entry name" value="ANTITOXIN HIGA-2"/>
    <property type="match status" value="1"/>
</dbReference>
<keyword evidence="1" id="KW-0805">Transcription regulation</keyword>
<dbReference type="InterPro" id="IPR052359">
    <property type="entry name" value="HTH-type_reg/antitoxin"/>
</dbReference>
<accession>A0A0W0UHN3</accession>
<comment type="caution">
    <text evidence="5">The sequence shown here is derived from an EMBL/GenBank/DDBJ whole genome shotgun (WGS) entry which is preliminary data.</text>
</comment>
<dbReference type="GO" id="GO:0003677">
    <property type="term" value="F:DNA binding"/>
    <property type="evidence" value="ECO:0007669"/>
    <property type="project" value="UniProtKB-KW"/>
</dbReference>
<protein>
    <submittedName>
        <fullName evidence="5">Putative transcriptional regulator</fullName>
    </submittedName>
</protein>
<organism evidence="5 6">
    <name type="scientific">Legionella jamestowniensis</name>
    <dbReference type="NCBI Taxonomy" id="455"/>
    <lineage>
        <taxon>Bacteria</taxon>
        <taxon>Pseudomonadati</taxon>
        <taxon>Pseudomonadota</taxon>
        <taxon>Gammaproteobacteria</taxon>
        <taxon>Legionellales</taxon>
        <taxon>Legionellaceae</taxon>
        <taxon>Legionella</taxon>
    </lineage>
</organism>
<dbReference type="RefSeq" id="WP_058449427.1">
    <property type="nucleotide sequence ID" value="NZ_CAAAJF010000005.1"/>
</dbReference>
<evidence type="ECO:0000259" key="4">
    <source>
        <dbReference type="PROSITE" id="PS50943"/>
    </source>
</evidence>
<name>A0A0W0UHN3_9GAMM</name>
<dbReference type="PANTHER" id="PTHR36511">
    <property type="entry name" value="MERR FAMILY BACTERIAL REGULATORY PROTEIN"/>
    <property type="match status" value="1"/>
</dbReference>
<sequence length="99" mass="11448">MSKSDIINTMLETAKDLRMNPVTIREIESLNLDEVKILEAAEIKQMRIKEKLSQSVMARILNVTPSTYQKWERGEVRPRGANLKLLRLAHDHGIKYIMS</sequence>
<feature type="domain" description="HTH cro/C1-type" evidence="4">
    <location>
        <begin position="43"/>
        <end position="97"/>
    </location>
</feature>
<dbReference type="PROSITE" id="PS50943">
    <property type="entry name" value="HTH_CROC1"/>
    <property type="match status" value="1"/>
</dbReference>
<gene>
    <name evidence="5" type="ORF">Ljam_1418</name>
</gene>
<dbReference type="Pfam" id="PF01381">
    <property type="entry name" value="HTH_3"/>
    <property type="match status" value="1"/>
</dbReference>
<evidence type="ECO:0000256" key="2">
    <source>
        <dbReference type="ARBA" id="ARBA00023125"/>
    </source>
</evidence>
<dbReference type="STRING" id="455.Ljam_1418"/>
<dbReference type="Proteomes" id="UP000054715">
    <property type="component" value="Unassembled WGS sequence"/>
</dbReference>
<dbReference type="OrthoDB" id="9799384at2"/>
<dbReference type="AlphaFoldDB" id="A0A0W0UHN3"/>
<reference evidence="5 6" key="1">
    <citation type="submission" date="2015-11" db="EMBL/GenBank/DDBJ databases">
        <title>Genomic analysis of 38 Legionella species identifies large and diverse effector repertoires.</title>
        <authorList>
            <person name="Burstein D."/>
            <person name="Amaro F."/>
            <person name="Zusman T."/>
            <person name="Lifshitz Z."/>
            <person name="Cohen O."/>
            <person name="Gilbert J.A."/>
            <person name="Pupko T."/>
            <person name="Shuman H.A."/>
            <person name="Segal G."/>
        </authorList>
    </citation>
    <scope>NUCLEOTIDE SEQUENCE [LARGE SCALE GENOMIC DNA]</scope>
    <source>
        <strain evidence="5 6">JA-26-G1-E2</strain>
    </source>
</reference>
<dbReference type="Gene3D" id="1.10.260.40">
    <property type="entry name" value="lambda repressor-like DNA-binding domains"/>
    <property type="match status" value="1"/>
</dbReference>
<keyword evidence="3" id="KW-0804">Transcription</keyword>
<keyword evidence="2" id="KW-0238">DNA-binding</keyword>
<evidence type="ECO:0000313" key="5">
    <source>
        <dbReference type="EMBL" id="KTD07223.1"/>
    </source>
</evidence>
<dbReference type="EMBL" id="LNYG01000013">
    <property type="protein sequence ID" value="KTD07223.1"/>
    <property type="molecule type" value="Genomic_DNA"/>
</dbReference>
<dbReference type="CDD" id="cd00093">
    <property type="entry name" value="HTH_XRE"/>
    <property type="match status" value="1"/>
</dbReference>
<dbReference type="PATRIC" id="fig|455.5.peg.1500"/>
<dbReference type="SUPFAM" id="SSF47413">
    <property type="entry name" value="lambda repressor-like DNA-binding domains"/>
    <property type="match status" value="1"/>
</dbReference>